<dbReference type="Proteomes" id="UP000799118">
    <property type="component" value="Unassembled WGS sequence"/>
</dbReference>
<organism evidence="1 2">
    <name type="scientific">Gymnopus androsaceus JB14</name>
    <dbReference type="NCBI Taxonomy" id="1447944"/>
    <lineage>
        <taxon>Eukaryota</taxon>
        <taxon>Fungi</taxon>
        <taxon>Dikarya</taxon>
        <taxon>Basidiomycota</taxon>
        <taxon>Agaricomycotina</taxon>
        <taxon>Agaricomycetes</taxon>
        <taxon>Agaricomycetidae</taxon>
        <taxon>Agaricales</taxon>
        <taxon>Marasmiineae</taxon>
        <taxon>Omphalotaceae</taxon>
        <taxon>Gymnopus</taxon>
    </lineage>
</organism>
<evidence type="ECO:0000313" key="2">
    <source>
        <dbReference type="Proteomes" id="UP000799118"/>
    </source>
</evidence>
<dbReference type="EMBL" id="ML769430">
    <property type="protein sequence ID" value="KAE9402969.1"/>
    <property type="molecule type" value="Genomic_DNA"/>
</dbReference>
<dbReference type="AlphaFoldDB" id="A0A6A4HWU5"/>
<gene>
    <name evidence="1" type="ORF">BT96DRAFT_1017355</name>
</gene>
<sequence length="193" mass="22441">MPAMRFRIVSNRKFTSRSLEIERTAKASLVAPVYIPLFWLLTISNAPIHLNSFSRRPAEQYWRMTQDLPPQLYRSGLIEAQPSFFYEKFLSKPTYSTLPNNAPVETALKLTPSRTNLRAMAARPQDHGGAISYVNDWSEYKKCIPQPVQEFRLYWNQRSKDFHSQSRQNEPKPKFSASFMYRLGTRTYLVPAG</sequence>
<reference evidence="1" key="1">
    <citation type="journal article" date="2019" name="Environ. Microbiol.">
        <title>Fungal ecological strategies reflected in gene transcription - a case study of two litter decomposers.</title>
        <authorList>
            <person name="Barbi F."/>
            <person name="Kohler A."/>
            <person name="Barry K."/>
            <person name="Baskaran P."/>
            <person name="Daum C."/>
            <person name="Fauchery L."/>
            <person name="Ihrmark K."/>
            <person name="Kuo A."/>
            <person name="LaButti K."/>
            <person name="Lipzen A."/>
            <person name="Morin E."/>
            <person name="Grigoriev I.V."/>
            <person name="Henrissat B."/>
            <person name="Lindahl B."/>
            <person name="Martin F."/>
        </authorList>
    </citation>
    <scope>NUCLEOTIDE SEQUENCE</scope>
    <source>
        <strain evidence="1">JB14</strain>
    </source>
</reference>
<accession>A0A6A4HWU5</accession>
<proteinExistence type="predicted"/>
<keyword evidence="2" id="KW-1185">Reference proteome</keyword>
<name>A0A6A4HWU5_9AGAR</name>
<evidence type="ECO:0000313" key="1">
    <source>
        <dbReference type="EMBL" id="KAE9402969.1"/>
    </source>
</evidence>
<protein>
    <submittedName>
        <fullName evidence="1">Uncharacterized protein</fullName>
    </submittedName>
</protein>